<sequence length="49" mass="5444">MEKTSLTEFIIVEAKGGYSLGSRNGFQQGSKEYFDDLLSTLEKKVGEVL</sequence>
<dbReference type="EMBL" id="AP025293">
    <property type="protein sequence ID" value="BDD00550.1"/>
    <property type="molecule type" value="Genomic_DNA"/>
</dbReference>
<geneLocation type="plasmid" evidence="1 2">
    <name>pPP1</name>
</geneLocation>
<keyword evidence="1" id="KW-0614">Plasmid</keyword>
<protein>
    <submittedName>
        <fullName evidence="1">Uncharacterized protein</fullName>
    </submittedName>
</protein>
<reference evidence="1 2" key="1">
    <citation type="submission" date="2021-12" db="EMBL/GenBank/DDBJ databases">
        <title>Genome sequencing of bacteria with rrn-lacking chromosome and rrn-plasmid.</title>
        <authorList>
            <person name="Anda M."/>
            <person name="Iwasaki W."/>
        </authorList>
    </citation>
    <scope>NUCLEOTIDE SEQUENCE [LARGE SCALE GENOMIC DNA]</scope>
    <source>
        <strain evidence="1 2">NBRC 101262</strain>
        <plasmid evidence="1 2">pPP1</plasmid>
    </source>
</reference>
<gene>
    <name evidence="1" type="ORF">PEPS_28300</name>
</gene>
<name>A0ABN6LBH8_9BACT</name>
<accession>A0ABN6LBH8</accession>
<evidence type="ECO:0000313" key="1">
    <source>
        <dbReference type="EMBL" id="BDD00550.1"/>
    </source>
</evidence>
<keyword evidence="2" id="KW-1185">Reference proteome</keyword>
<dbReference type="Proteomes" id="UP001354989">
    <property type="component" value="Plasmid pPP1"/>
</dbReference>
<proteinExistence type="predicted"/>
<evidence type="ECO:0000313" key="2">
    <source>
        <dbReference type="Proteomes" id="UP001354989"/>
    </source>
</evidence>
<organism evidence="1 2">
    <name type="scientific">Persicobacter psychrovividus</name>
    <dbReference type="NCBI Taxonomy" id="387638"/>
    <lineage>
        <taxon>Bacteria</taxon>
        <taxon>Pseudomonadati</taxon>
        <taxon>Bacteroidota</taxon>
        <taxon>Cytophagia</taxon>
        <taxon>Cytophagales</taxon>
        <taxon>Persicobacteraceae</taxon>
        <taxon>Persicobacter</taxon>
    </lineage>
</organism>
<dbReference type="RefSeq" id="WP_338398390.1">
    <property type="nucleotide sequence ID" value="NZ_AP025293.1"/>
</dbReference>